<evidence type="ECO:0000313" key="4">
    <source>
        <dbReference type="Proteomes" id="UP000640335"/>
    </source>
</evidence>
<dbReference type="InterPro" id="IPR003675">
    <property type="entry name" value="Rce1/LyrA-like_dom"/>
</dbReference>
<sequence length="227" mass="26127">MEIYMLSKKKSIVLIVLLGCLVMGFIDAVIRPGYLMKSFIKITLFSAIPIIYSKYNKDLNLISLFKVDSKKEIFISIFSGILIFTIIFGAYLGIGKFFDFSNVVSSLSKNAGVTINNFIFVAVYISFINSLLEEFFFRGFAFLKLKEVTSRKFSYIFSSLAFALYHVAMMIGWFDIGLFLLTILGLFIGGLIFNYFNEKYKNIYVTWLIHMFANFAINYIGFILFRI</sequence>
<keyword evidence="3" id="KW-0645">Protease</keyword>
<feature type="transmembrane region" description="Helical" evidence="1">
    <location>
        <begin position="153"/>
        <end position="172"/>
    </location>
</feature>
<feature type="transmembrane region" description="Helical" evidence="1">
    <location>
        <begin position="36"/>
        <end position="52"/>
    </location>
</feature>
<feature type="transmembrane region" description="Helical" evidence="1">
    <location>
        <begin position="12"/>
        <end position="30"/>
    </location>
</feature>
<evidence type="ECO:0000256" key="1">
    <source>
        <dbReference type="SAM" id="Phobius"/>
    </source>
</evidence>
<keyword evidence="3" id="KW-0482">Metalloprotease</keyword>
<gene>
    <name evidence="3" type="ORF">H9660_05850</name>
</gene>
<dbReference type="Pfam" id="PF02517">
    <property type="entry name" value="Rce1-like"/>
    <property type="match status" value="1"/>
</dbReference>
<feature type="transmembrane region" description="Helical" evidence="1">
    <location>
        <begin position="73"/>
        <end position="94"/>
    </location>
</feature>
<dbReference type="GO" id="GO:0008237">
    <property type="term" value="F:metallopeptidase activity"/>
    <property type="evidence" value="ECO:0007669"/>
    <property type="project" value="UniProtKB-KW"/>
</dbReference>
<dbReference type="Proteomes" id="UP000640335">
    <property type="component" value="Unassembled WGS sequence"/>
</dbReference>
<comment type="caution">
    <text evidence="3">The sequence shown here is derived from an EMBL/GenBank/DDBJ whole genome shotgun (WGS) entry which is preliminary data.</text>
</comment>
<accession>A0ABR8Q2W0</accession>
<evidence type="ECO:0000259" key="2">
    <source>
        <dbReference type="Pfam" id="PF02517"/>
    </source>
</evidence>
<keyword evidence="1" id="KW-0472">Membrane</keyword>
<name>A0ABR8Q2W0_9CLOT</name>
<reference evidence="3 4" key="1">
    <citation type="submission" date="2020-08" db="EMBL/GenBank/DDBJ databases">
        <title>A Genomic Blueprint of the Chicken Gut Microbiome.</title>
        <authorList>
            <person name="Gilroy R."/>
            <person name="Ravi A."/>
            <person name="Getino M."/>
            <person name="Pursley I."/>
            <person name="Horton D.L."/>
            <person name="Alikhan N.-F."/>
            <person name="Baker D."/>
            <person name="Gharbi K."/>
            <person name="Hall N."/>
            <person name="Watson M."/>
            <person name="Adriaenssens E.M."/>
            <person name="Foster-Nyarko E."/>
            <person name="Jarju S."/>
            <person name="Secka A."/>
            <person name="Antonio M."/>
            <person name="Oren A."/>
            <person name="Chaudhuri R."/>
            <person name="La Ragione R.M."/>
            <person name="Hildebrand F."/>
            <person name="Pallen M.J."/>
        </authorList>
    </citation>
    <scope>NUCLEOTIDE SEQUENCE [LARGE SCALE GENOMIC DNA]</scope>
    <source>
        <strain evidence="3 4">Sa3CUN1</strain>
    </source>
</reference>
<keyword evidence="4" id="KW-1185">Reference proteome</keyword>
<proteinExistence type="predicted"/>
<feature type="transmembrane region" description="Helical" evidence="1">
    <location>
        <begin position="203"/>
        <end position="225"/>
    </location>
</feature>
<feature type="domain" description="CAAX prenyl protease 2/Lysostaphin resistance protein A-like" evidence="2">
    <location>
        <begin position="117"/>
        <end position="215"/>
    </location>
</feature>
<dbReference type="EMBL" id="JACSQZ010000014">
    <property type="protein sequence ID" value="MBD7914664.1"/>
    <property type="molecule type" value="Genomic_DNA"/>
</dbReference>
<keyword evidence="1" id="KW-0812">Transmembrane</keyword>
<keyword evidence="1" id="KW-1133">Transmembrane helix</keyword>
<feature type="transmembrane region" description="Helical" evidence="1">
    <location>
        <begin position="114"/>
        <end position="132"/>
    </location>
</feature>
<keyword evidence="3" id="KW-0378">Hydrolase</keyword>
<organism evidence="3 4">
    <name type="scientific">Clostridium gallinarum</name>
    <dbReference type="NCBI Taxonomy" id="2762246"/>
    <lineage>
        <taxon>Bacteria</taxon>
        <taxon>Bacillati</taxon>
        <taxon>Bacillota</taxon>
        <taxon>Clostridia</taxon>
        <taxon>Eubacteriales</taxon>
        <taxon>Clostridiaceae</taxon>
        <taxon>Clostridium</taxon>
    </lineage>
</organism>
<evidence type="ECO:0000313" key="3">
    <source>
        <dbReference type="EMBL" id="MBD7914664.1"/>
    </source>
</evidence>
<feature type="transmembrane region" description="Helical" evidence="1">
    <location>
        <begin position="178"/>
        <end position="196"/>
    </location>
</feature>
<protein>
    <submittedName>
        <fullName evidence="3">CPBP family intramembrane metalloprotease</fullName>
    </submittedName>
</protein>